<accession>A0A0F8ZJW2</accession>
<protein>
    <submittedName>
        <fullName evidence="1">Uncharacterized protein</fullName>
    </submittedName>
</protein>
<evidence type="ECO:0000313" key="1">
    <source>
        <dbReference type="EMBL" id="KKK94098.1"/>
    </source>
</evidence>
<feature type="non-terminal residue" evidence="1">
    <location>
        <position position="97"/>
    </location>
</feature>
<name>A0A0F8ZJW2_9ZZZZ</name>
<comment type="caution">
    <text evidence="1">The sequence shown here is derived from an EMBL/GenBank/DDBJ whole genome shotgun (WGS) entry which is preliminary data.</text>
</comment>
<dbReference type="EMBL" id="LAZR01047492">
    <property type="protein sequence ID" value="KKK94098.1"/>
    <property type="molecule type" value="Genomic_DNA"/>
</dbReference>
<organism evidence="1">
    <name type="scientific">marine sediment metagenome</name>
    <dbReference type="NCBI Taxonomy" id="412755"/>
    <lineage>
        <taxon>unclassified sequences</taxon>
        <taxon>metagenomes</taxon>
        <taxon>ecological metagenomes</taxon>
    </lineage>
</organism>
<reference evidence="1" key="1">
    <citation type="journal article" date="2015" name="Nature">
        <title>Complex archaea that bridge the gap between prokaryotes and eukaryotes.</title>
        <authorList>
            <person name="Spang A."/>
            <person name="Saw J.H."/>
            <person name="Jorgensen S.L."/>
            <person name="Zaremba-Niedzwiedzka K."/>
            <person name="Martijn J."/>
            <person name="Lind A.E."/>
            <person name="van Eijk R."/>
            <person name="Schleper C."/>
            <person name="Guy L."/>
            <person name="Ettema T.J."/>
        </authorList>
    </citation>
    <scope>NUCLEOTIDE SEQUENCE</scope>
</reference>
<gene>
    <name evidence="1" type="ORF">LCGC14_2686240</name>
</gene>
<dbReference type="AlphaFoldDB" id="A0A0F8ZJW2"/>
<proteinExistence type="predicted"/>
<sequence length="97" mass="10083">MSTKTQIANASMLRLGEAILTNVDADGTNPANVFNAIYEIVVAEALEAGPELGWKFARWRASSIDVDSTSITAFADYSGTVTGTGKATSTAPGLVTN</sequence>